<evidence type="ECO:0000313" key="7">
    <source>
        <dbReference type="Proteomes" id="UP000273001"/>
    </source>
</evidence>
<evidence type="ECO:0000256" key="3">
    <source>
        <dbReference type="ARBA" id="ARBA00022729"/>
    </source>
</evidence>
<accession>A0ABN5PRT0</accession>
<evidence type="ECO:0000256" key="1">
    <source>
        <dbReference type="ARBA" id="ARBA00010333"/>
    </source>
</evidence>
<dbReference type="Gene3D" id="3.40.190.10">
    <property type="entry name" value="Periplasmic binding protein-like II"/>
    <property type="match status" value="2"/>
</dbReference>
<reference evidence="6 7" key="1">
    <citation type="submission" date="2018-09" db="EMBL/GenBank/DDBJ databases">
        <authorList>
            <person name="Li J."/>
        </authorList>
    </citation>
    <scope>NUCLEOTIDE SEQUENCE [LARGE SCALE GENOMIC DNA]</scope>
    <source>
        <strain evidence="6 7">2129</strain>
    </source>
</reference>
<dbReference type="SMART" id="SM00062">
    <property type="entry name" value="PBPb"/>
    <property type="match status" value="1"/>
</dbReference>
<organism evidence="6 7">
    <name type="scientific">Actinomyces lilanjuaniae</name>
    <dbReference type="NCBI Taxonomy" id="2321394"/>
    <lineage>
        <taxon>Bacteria</taxon>
        <taxon>Bacillati</taxon>
        <taxon>Actinomycetota</taxon>
        <taxon>Actinomycetes</taxon>
        <taxon>Actinomycetales</taxon>
        <taxon>Actinomycetaceae</taxon>
        <taxon>Actinomyces</taxon>
    </lineage>
</organism>
<dbReference type="Proteomes" id="UP000273001">
    <property type="component" value="Chromosome"/>
</dbReference>
<feature type="compositionally biased region" description="Low complexity" evidence="4">
    <location>
        <begin position="328"/>
        <end position="362"/>
    </location>
</feature>
<dbReference type="InterPro" id="IPR006311">
    <property type="entry name" value="TAT_signal"/>
</dbReference>
<dbReference type="PANTHER" id="PTHR30085">
    <property type="entry name" value="AMINO ACID ABC TRANSPORTER PERMEASE"/>
    <property type="match status" value="1"/>
</dbReference>
<evidence type="ECO:0000256" key="4">
    <source>
        <dbReference type="SAM" id="MobiDB-lite"/>
    </source>
</evidence>
<keyword evidence="7" id="KW-1185">Reference proteome</keyword>
<dbReference type="RefSeq" id="WP_120204199.1">
    <property type="nucleotide sequence ID" value="NZ_CP032514.1"/>
</dbReference>
<keyword evidence="2" id="KW-0813">Transport</keyword>
<feature type="region of interest" description="Disordered" evidence="4">
    <location>
        <begin position="317"/>
        <end position="362"/>
    </location>
</feature>
<proteinExistence type="inferred from homology"/>
<name>A0ABN5PRT0_9ACTO</name>
<evidence type="ECO:0000259" key="5">
    <source>
        <dbReference type="SMART" id="SM00062"/>
    </source>
</evidence>
<dbReference type="PANTHER" id="PTHR30085:SF6">
    <property type="entry name" value="ABC TRANSPORTER GLUTAMINE-BINDING PROTEIN GLNH"/>
    <property type="match status" value="1"/>
</dbReference>
<dbReference type="Pfam" id="PF00497">
    <property type="entry name" value="SBP_bac_3"/>
    <property type="match status" value="1"/>
</dbReference>
<dbReference type="SUPFAM" id="SSF53850">
    <property type="entry name" value="Periplasmic binding protein-like II"/>
    <property type="match status" value="1"/>
</dbReference>
<dbReference type="InterPro" id="IPR051455">
    <property type="entry name" value="Bact_solute-bind_prot3"/>
</dbReference>
<dbReference type="InterPro" id="IPR001638">
    <property type="entry name" value="Solute-binding_3/MltF_N"/>
</dbReference>
<comment type="similarity">
    <text evidence="1">Belongs to the bacterial solute-binding protein 3 family.</text>
</comment>
<keyword evidence="3" id="KW-0732">Signal</keyword>
<sequence length="362" mass="36660">MTAQHARPALTVPTGLTRRRLLGASGAVSLAAVLAACADTGADGQAVDASGSGGADYDTVINSGPVAADDVVAASSWASAIREAGVLRTGGTKTSEVFSLEDATTGEVSGFDAAFAQALARYIIGGDDARSLLEVTQVTSDTRETMIENGQVDAVLATYTITPERAEKIAFAGPYYSSGQSVMVRAEETGINGVDDLAGVRVAVQSNSSSGPALDEAAPQAEQVPFQENGDCVAALEAGQVDAYVVDQSLQLSVMQSNDAVTIVGEPFTEDPYGIGLPKDSDAQEFVNTFLETIYEDGTWDAIWAATIGAVMGGDAPQPPAIGSVPGSQAAEASPTASADASGTSDTATSEASDAATSEATD</sequence>
<protein>
    <submittedName>
        <fullName evidence="6">Glutamate ABC transporter substrate-binding protein</fullName>
    </submittedName>
</protein>
<dbReference type="CDD" id="cd13690">
    <property type="entry name" value="PBP2_GluB"/>
    <property type="match status" value="1"/>
</dbReference>
<gene>
    <name evidence="6" type="ORF">D5R93_05330</name>
</gene>
<dbReference type="PROSITE" id="PS51318">
    <property type="entry name" value="TAT"/>
    <property type="match status" value="1"/>
</dbReference>
<dbReference type="EMBL" id="CP032514">
    <property type="protein sequence ID" value="AYD89617.1"/>
    <property type="molecule type" value="Genomic_DNA"/>
</dbReference>
<evidence type="ECO:0000313" key="6">
    <source>
        <dbReference type="EMBL" id="AYD89617.1"/>
    </source>
</evidence>
<evidence type="ECO:0000256" key="2">
    <source>
        <dbReference type="ARBA" id="ARBA00022448"/>
    </source>
</evidence>
<feature type="domain" description="Solute-binding protein family 3/N-terminal" evidence="5">
    <location>
        <begin position="86"/>
        <end position="311"/>
    </location>
</feature>